<gene>
    <name evidence="5" type="ORF">EDC14_10083</name>
</gene>
<dbReference type="Gene3D" id="3.40.50.300">
    <property type="entry name" value="P-loop containing nucleotide triphosphate hydrolases"/>
    <property type="match status" value="1"/>
</dbReference>
<keyword evidence="2" id="KW-0547">Nucleotide-binding</keyword>
<dbReference type="Pfam" id="PF00005">
    <property type="entry name" value="ABC_tran"/>
    <property type="match status" value="1"/>
</dbReference>
<dbReference type="EMBL" id="SLUN01000008">
    <property type="protein sequence ID" value="TCL70858.1"/>
    <property type="molecule type" value="Genomic_DNA"/>
</dbReference>
<evidence type="ECO:0000313" key="6">
    <source>
        <dbReference type="Proteomes" id="UP000295008"/>
    </source>
</evidence>
<dbReference type="PANTHER" id="PTHR42794:SF2">
    <property type="entry name" value="ABC TRANSPORTER ATP-BINDING PROTEIN"/>
    <property type="match status" value="1"/>
</dbReference>
<dbReference type="PROSITE" id="PS50893">
    <property type="entry name" value="ABC_TRANSPORTER_2"/>
    <property type="match status" value="1"/>
</dbReference>
<dbReference type="OrthoDB" id="9799337at2"/>
<dbReference type="SMART" id="SM00382">
    <property type="entry name" value="AAA"/>
    <property type="match status" value="1"/>
</dbReference>
<dbReference type="PANTHER" id="PTHR42794">
    <property type="entry name" value="HEMIN IMPORT ATP-BINDING PROTEIN HMUV"/>
    <property type="match status" value="1"/>
</dbReference>
<protein>
    <submittedName>
        <fullName evidence="5">Iron complex transport system ATP-binding protein</fullName>
    </submittedName>
</protein>
<accession>A0A4R1RW13</accession>
<sequence length="260" mass="28807">MRLEVNGIHFSYGRRRTLSGISFTAGEGKVTSIIGPNGSGKTTLLKCITKILKPSQGVILLDGQDIAGMEYADLARRLSYVPQGTTVPFPLTVFDAVLLGRRPYIRWNVSQSDQEITARTLVLLGLEDLSFRYFNELSSGQKQKVILARALVQKPELLLLDEPTSNLDIKHQLEVLAFLSSLARKENIAVVMIVHDLNLASRFSDQIILMDGGKIHASGSAGEVIVPFHIEKVYGIQAVYHADSGKPYMIPVDLQYRKEQ</sequence>
<dbReference type="Proteomes" id="UP000295008">
    <property type="component" value="Unassembled WGS sequence"/>
</dbReference>
<dbReference type="InterPro" id="IPR027417">
    <property type="entry name" value="P-loop_NTPase"/>
</dbReference>
<evidence type="ECO:0000259" key="4">
    <source>
        <dbReference type="PROSITE" id="PS50893"/>
    </source>
</evidence>
<feature type="domain" description="ABC transporter" evidence="4">
    <location>
        <begin position="3"/>
        <end position="237"/>
    </location>
</feature>
<dbReference type="InterPro" id="IPR003593">
    <property type="entry name" value="AAA+_ATPase"/>
</dbReference>
<dbReference type="CDD" id="cd03214">
    <property type="entry name" value="ABC_Iron-Siderophores_B12_Hemin"/>
    <property type="match status" value="1"/>
</dbReference>
<name>A0A4R1RW13_HYDET</name>
<dbReference type="InterPro" id="IPR017871">
    <property type="entry name" value="ABC_transporter-like_CS"/>
</dbReference>
<evidence type="ECO:0000256" key="1">
    <source>
        <dbReference type="ARBA" id="ARBA00022448"/>
    </source>
</evidence>
<evidence type="ECO:0000256" key="3">
    <source>
        <dbReference type="ARBA" id="ARBA00022840"/>
    </source>
</evidence>
<dbReference type="FunFam" id="3.40.50.300:FF:000134">
    <property type="entry name" value="Iron-enterobactin ABC transporter ATP-binding protein"/>
    <property type="match status" value="1"/>
</dbReference>
<dbReference type="AlphaFoldDB" id="A0A4R1RW13"/>
<keyword evidence="6" id="KW-1185">Reference proteome</keyword>
<comment type="caution">
    <text evidence="5">The sequence shown here is derived from an EMBL/GenBank/DDBJ whole genome shotgun (WGS) entry which is preliminary data.</text>
</comment>
<keyword evidence="3 5" id="KW-0067">ATP-binding</keyword>
<evidence type="ECO:0000313" key="5">
    <source>
        <dbReference type="EMBL" id="TCL70858.1"/>
    </source>
</evidence>
<reference evidence="5 6" key="1">
    <citation type="submission" date="2019-03" db="EMBL/GenBank/DDBJ databases">
        <title>Genomic Encyclopedia of Type Strains, Phase IV (KMG-IV): sequencing the most valuable type-strain genomes for metagenomic binning, comparative biology and taxonomic classification.</title>
        <authorList>
            <person name="Goeker M."/>
        </authorList>
    </citation>
    <scope>NUCLEOTIDE SEQUENCE [LARGE SCALE GENOMIC DNA]</scope>
    <source>
        <strain evidence="5 6">LX-B</strain>
    </source>
</reference>
<dbReference type="InterPro" id="IPR003439">
    <property type="entry name" value="ABC_transporter-like_ATP-bd"/>
</dbReference>
<dbReference type="GO" id="GO:0005524">
    <property type="term" value="F:ATP binding"/>
    <property type="evidence" value="ECO:0007669"/>
    <property type="project" value="UniProtKB-KW"/>
</dbReference>
<keyword evidence="1" id="KW-0813">Transport</keyword>
<proteinExistence type="predicted"/>
<dbReference type="SUPFAM" id="SSF52540">
    <property type="entry name" value="P-loop containing nucleoside triphosphate hydrolases"/>
    <property type="match status" value="1"/>
</dbReference>
<organism evidence="5 6">
    <name type="scientific">Hydrogenispora ethanolica</name>
    <dbReference type="NCBI Taxonomy" id="1082276"/>
    <lineage>
        <taxon>Bacteria</taxon>
        <taxon>Bacillati</taxon>
        <taxon>Bacillota</taxon>
        <taxon>Hydrogenispora</taxon>
    </lineage>
</organism>
<dbReference type="RefSeq" id="WP_132013833.1">
    <property type="nucleotide sequence ID" value="NZ_SLUN01000008.1"/>
</dbReference>
<dbReference type="GO" id="GO:0016887">
    <property type="term" value="F:ATP hydrolysis activity"/>
    <property type="evidence" value="ECO:0007669"/>
    <property type="project" value="InterPro"/>
</dbReference>
<dbReference type="PROSITE" id="PS00211">
    <property type="entry name" value="ABC_TRANSPORTER_1"/>
    <property type="match status" value="1"/>
</dbReference>
<evidence type="ECO:0000256" key="2">
    <source>
        <dbReference type="ARBA" id="ARBA00022741"/>
    </source>
</evidence>